<dbReference type="AlphaFoldDB" id="A0A8J6GUF4"/>
<organism evidence="3 4">
    <name type="scientific">Microtus ochrogaster</name>
    <name type="common">Prairie vole</name>
    <dbReference type="NCBI Taxonomy" id="79684"/>
    <lineage>
        <taxon>Eukaryota</taxon>
        <taxon>Metazoa</taxon>
        <taxon>Chordata</taxon>
        <taxon>Craniata</taxon>
        <taxon>Vertebrata</taxon>
        <taxon>Euteleostomi</taxon>
        <taxon>Mammalia</taxon>
        <taxon>Eutheria</taxon>
        <taxon>Euarchontoglires</taxon>
        <taxon>Glires</taxon>
        <taxon>Rodentia</taxon>
        <taxon>Myomorpha</taxon>
        <taxon>Muroidea</taxon>
        <taxon>Cricetidae</taxon>
        <taxon>Arvicolinae</taxon>
        <taxon>Microtus</taxon>
    </lineage>
</organism>
<dbReference type="EMBL" id="JAATJU010000500">
    <property type="protein sequence ID" value="KAH0520721.1"/>
    <property type="molecule type" value="Genomic_DNA"/>
</dbReference>
<evidence type="ECO:0000256" key="2">
    <source>
        <dbReference type="ARBA" id="ARBA00040746"/>
    </source>
</evidence>
<evidence type="ECO:0000256" key="1">
    <source>
        <dbReference type="ARBA" id="ARBA00008308"/>
    </source>
</evidence>
<comment type="similarity">
    <text evidence="1">Belongs to the UPF0585 family.</text>
</comment>
<comment type="caution">
    <text evidence="3">The sequence shown here is derived from an EMBL/GenBank/DDBJ whole genome shotgun (WGS) entry which is preliminary data.</text>
</comment>
<gene>
    <name evidence="3" type="ORF">LTLLF_204850</name>
</gene>
<protein>
    <recommendedName>
        <fullName evidence="2">Methyltransferase-like 26</fullName>
    </recommendedName>
</protein>
<dbReference type="PANTHER" id="PTHR20974">
    <property type="entry name" value="UPF0585 PROTEIN CG18661"/>
    <property type="match status" value="1"/>
</dbReference>
<dbReference type="InterPro" id="IPR010342">
    <property type="entry name" value="DUF938"/>
</dbReference>
<dbReference type="InterPro" id="IPR029063">
    <property type="entry name" value="SAM-dependent_MTases_sf"/>
</dbReference>
<dbReference type="PANTHER" id="PTHR20974:SF2">
    <property type="entry name" value="METHYLTRANSFERASE-LIKE 26"/>
    <property type="match status" value="1"/>
</dbReference>
<sequence>MRKSSGPCGAEEMEGHAGGADSLLGVDLSREVFQDALNLLLQEDGALGGPEVPLCCHPLRPRPQSLADRTSGPDRCFNFRVLAAAMVSTVQNSILAVYKPGVPTFSPFDHQQHFGIRRLVGTTTTPVVPCAEAGPQLPSCPASIPSRVGSTAAMMVAAAAERNKEPILCVLRQYVDPAQRGVRVLEVASGSGQHAAHFAQAFPHAEWQPSDVDQRCLDSIAATTQAQGLSNVKAPLYLDVTWEWEQWGGIQPRSLDLLLCINMIHISPLNCTEGLFKAAGQLLKTKALLITYGPFAVNGKISPQSNVDFDLSLRCRNPEWGLRDTALLEELGQASGLVLERMVDMPANNKCLIFRKE</sequence>
<reference evidence="3" key="1">
    <citation type="submission" date="2020-03" db="EMBL/GenBank/DDBJ databases">
        <title>Studies in the Genomics of Life Span.</title>
        <authorList>
            <person name="Glass D."/>
        </authorList>
    </citation>
    <scope>NUCLEOTIDE SEQUENCE</scope>
    <source>
        <strain evidence="3">LTLLF</strain>
        <tissue evidence="3">Muscle</tissue>
    </source>
</reference>
<dbReference type="Proteomes" id="UP000710432">
    <property type="component" value="Unassembled WGS sequence"/>
</dbReference>
<dbReference type="Gene3D" id="3.40.50.150">
    <property type="entry name" value="Vaccinia Virus protein VP39"/>
    <property type="match status" value="1"/>
</dbReference>
<evidence type="ECO:0000313" key="3">
    <source>
        <dbReference type="EMBL" id="KAH0520721.1"/>
    </source>
</evidence>
<dbReference type="SUPFAM" id="SSF53335">
    <property type="entry name" value="S-adenosyl-L-methionine-dependent methyltransferases"/>
    <property type="match status" value="1"/>
</dbReference>
<proteinExistence type="inferred from homology"/>
<evidence type="ECO:0000313" key="4">
    <source>
        <dbReference type="Proteomes" id="UP000710432"/>
    </source>
</evidence>
<name>A0A8J6GUF4_MICOH</name>
<accession>A0A8J6GUF4</accession>
<dbReference type="Pfam" id="PF06080">
    <property type="entry name" value="DUF938"/>
    <property type="match status" value="1"/>
</dbReference>